<keyword evidence="2" id="KW-1185">Reference proteome</keyword>
<dbReference type="Gene3D" id="1.10.10.1710">
    <property type="entry name" value="Deoxyribodipyrimidine photolyase-related"/>
    <property type="match status" value="1"/>
</dbReference>
<evidence type="ECO:0000313" key="1">
    <source>
        <dbReference type="EMBL" id="AFV00376.1"/>
    </source>
</evidence>
<dbReference type="PANTHER" id="PTHR38657:SF1">
    <property type="entry name" value="SLR1343 PROTEIN"/>
    <property type="match status" value="1"/>
</dbReference>
<dbReference type="PANTHER" id="PTHR38657">
    <property type="entry name" value="SLR1343 PROTEIN"/>
    <property type="match status" value="1"/>
</dbReference>
<accession>K4KQ34</accession>
<name>K4KQ34_SIMAS</name>
<protein>
    <submittedName>
        <fullName evidence="1">Deoxyribodipyrimidine photolyase-like protein</fullName>
    </submittedName>
</protein>
<dbReference type="AlphaFoldDB" id="K4KQ34"/>
<organism evidence="1 2">
    <name type="scientific">Simiduia agarivorans (strain DSM 21679 / JCM 13881 / BCRC 17597 / SA1)</name>
    <dbReference type="NCBI Taxonomy" id="1117647"/>
    <lineage>
        <taxon>Bacteria</taxon>
        <taxon>Pseudomonadati</taxon>
        <taxon>Pseudomonadota</taxon>
        <taxon>Gammaproteobacteria</taxon>
        <taxon>Cellvibrionales</taxon>
        <taxon>Cellvibrionaceae</taxon>
        <taxon>Simiduia</taxon>
    </lineage>
</organism>
<gene>
    <name evidence="1" type="ordered locus">M5M_16215</name>
</gene>
<evidence type="ECO:0000313" key="2">
    <source>
        <dbReference type="Proteomes" id="UP000000466"/>
    </source>
</evidence>
<dbReference type="InterPro" id="IPR036134">
    <property type="entry name" value="Crypto/Photolyase_FAD-like_sf"/>
</dbReference>
<dbReference type="InterPro" id="IPR052551">
    <property type="entry name" value="UV-DNA_repair_photolyase"/>
</dbReference>
<dbReference type="InterPro" id="IPR007357">
    <property type="entry name" value="PhrB-like"/>
</dbReference>
<proteinExistence type="predicted"/>
<dbReference type="SUPFAM" id="SSF48173">
    <property type="entry name" value="Cryptochrome/photolyase FAD-binding domain"/>
    <property type="match status" value="1"/>
</dbReference>
<dbReference type="KEGG" id="saga:M5M_16215"/>
<dbReference type="EMBL" id="CP003746">
    <property type="protein sequence ID" value="AFV00376.1"/>
    <property type="molecule type" value="Genomic_DNA"/>
</dbReference>
<dbReference type="OrthoDB" id="5288100at2"/>
<dbReference type="InterPro" id="IPR014729">
    <property type="entry name" value="Rossmann-like_a/b/a_fold"/>
</dbReference>
<dbReference type="HOGENOM" id="CLU_031632_1_0_6"/>
<dbReference type="RefSeq" id="WP_015048528.1">
    <property type="nucleotide sequence ID" value="NC_018868.3"/>
</dbReference>
<reference evidence="1 2" key="1">
    <citation type="journal article" date="2013" name="Genome Announc.">
        <title>Complete genome sequence of Simiduia agarivorans SA1(T), a marine bacterium able to degrade a variety of polysaccharides.</title>
        <authorList>
            <person name="Lin S.Y."/>
            <person name="Shieh W.Y."/>
            <person name="Chen J.S."/>
            <person name="Tang S.L."/>
        </authorList>
    </citation>
    <scope>NUCLEOTIDE SEQUENCE [LARGE SCALE GENOMIC DNA]</scope>
    <source>
        <strain evidence="2">DSM 21679 / JCM 13881 / BCRC 17597 / SA1</strain>
    </source>
</reference>
<dbReference type="eggNOG" id="COG3046">
    <property type="taxonomic scope" value="Bacteria"/>
</dbReference>
<dbReference type="Gene3D" id="3.40.50.620">
    <property type="entry name" value="HUPs"/>
    <property type="match status" value="1"/>
</dbReference>
<dbReference type="Gene3D" id="1.25.40.80">
    <property type="match status" value="1"/>
</dbReference>
<dbReference type="Gene3D" id="1.10.579.10">
    <property type="entry name" value="DNA Cyclobutane Dipyrimidine Photolyase, subunit A, domain 3"/>
    <property type="match status" value="1"/>
</dbReference>
<dbReference type="Proteomes" id="UP000000466">
    <property type="component" value="Chromosome"/>
</dbReference>
<dbReference type="GO" id="GO:0016829">
    <property type="term" value="F:lyase activity"/>
    <property type="evidence" value="ECO:0007669"/>
    <property type="project" value="UniProtKB-KW"/>
</dbReference>
<dbReference type="Pfam" id="PF04244">
    <property type="entry name" value="DPRP"/>
    <property type="match status" value="1"/>
</dbReference>
<dbReference type="STRING" id="1117647.M5M_16215"/>
<sequence length="515" mass="59235">MNARELRLVLGDQLNAEHSWFRTRDPEVVYLIAELHQEAGYVRHHVQKVCAFFAAMECFAHALAQAGHRVIYLTLDDTVHYQDLPSLIRAKTEELSVREFRYQQPDEYRLARQLDTLSLCGVTIHCVDSEHFYIPHSELKRYARAGERKQMEAFYRRMRTEHQLLMEGDKPLGGRWNYDQENRQSLSAKALQSVPAPKLFSNPVAPILSRLARHGIDTMGVAQEDLVWPVTRAQARELLAFFCQYLLPDFGRYQDAMTHQSAHGWSLYHSRLSFALNAKMLSPRRVIEAAIAAWRANPDGIDLAQIEGFVRQILGWREFVRVIYWANMPDYRALNALGATRPLPSWFWTGNTHMLCMKEAIGQSLTHAYAHHIQRLMIIGNFSLLVGLDPAPLDDWYLGVYVDAIEWVELPNTRGMSQFADGGIVGSKPYAAGGAYVNRMSDYCRTCRYKVKEKTGEDACPLNSLYWHFLERHKQTLGNNRRLALTYANWRKQSAEAQQAILHRAETLLADLEKL</sequence>